<reference evidence="1 2" key="1">
    <citation type="submission" date="2016-01" db="EMBL/GenBank/DDBJ databases">
        <authorList>
            <person name="Brown R."/>
        </authorList>
    </citation>
    <scope>NUCLEOTIDE SEQUENCE [LARGE SCALE GENOMIC DNA]</scope>
    <source>
        <strain evidence="1">Sporomusa sphaeroides DSM 2875</strain>
    </source>
</reference>
<evidence type="ECO:0000313" key="2">
    <source>
        <dbReference type="Proteomes" id="UP000245702"/>
    </source>
</evidence>
<dbReference type="EMBL" id="FCOW01000005">
    <property type="protein sequence ID" value="CVK18764.1"/>
    <property type="molecule type" value="Genomic_DNA"/>
</dbReference>
<name>A0ABM9W3V3_9FIRM</name>
<organism evidence="1 2">
    <name type="scientific">Sporomusa sphaeroides DSM 2875</name>
    <dbReference type="NCBI Taxonomy" id="1337886"/>
    <lineage>
        <taxon>Bacteria</taxon>
        <taxon>Bacillati</taxon>
        <taxon>Bacillota</taxon>
        <taxon>Negativicutes</taxon>
        <taxon>Selenomonadales</taxon>
        <taxon>Sporomusaceae</taxon>
        <taxon>Sporomusa</taxon>
    </lineage>
</organism>
<keyword evidence="2" id="KW-1185">Reference proteome</keyword>
<evidence type="ECO:0000313" key="1">
    <source>
        <dbReference type="EMBL" id="CVK18764.1"/>
    </source>
</evidence>
<proteinExistence type="predicted"/>
<dbReference type="RefSeq" id="WP_075752611.1">
    <property type="nucleotide sequence ID" value="NZ_CP146991.1"/>
</dbReference>
<dbReference type="NCBIfam" id="NF047561">
    <property type="entry name" value="orf58_phage_fam"/>
    <property type="match status" value="1"/>
</dbReference>
<accession>A0ABM9W3V3</accession>
<dbReference type="Pfam" id="PF22759">
    <property type="entry name" value="E217_GP41"/>
    <property type="match status" value="1"/>
</dbReference>
<dbReference type="Proteomes" id="UP000245702">
    <property type="component" value="Unassembled WGS sequence"/>
</dbReference>
<sequence>MGEFLYGRKYRVLVANKENTALDVSNLRCTFNIEKSVSPNANIAEVVIYNLSAGAEKELINEGCRLIVEAGYDANYGKIFDGDIVQTLREREDGVNYCLTIIALDGDAYLNLSFVKMTFNAGLTQRQIIEQLATKATIPTEIGRISPELSTQKLPRGKVVFGSPKKYLNEIARGNAARFWVDEGLVHIVKATDIAPGEALVLTPETGLIGTPQQTEHGVHITCLLNPAIRLKTMIKIDNSIIHQFKVAYGQMETPLDNDGQYQVYSLQHVGDTRGDEWFTKIIGISRYGAKTLPTMMENKQQNPN</sequence>
<dbReference type="InterPro" id="IPR054496">
    <property type="entry name" value="E217_GP41"/>
</dbReference>
<protein>
    <submittedName>
        <fullName evidence="1">Uncharacterized protein</fullName>
    </submittedName>
</protein>
<comment type="caution">
    <text evidence="1">The sequence shown here is derived from an EMBL/GenBank/DDBJ whole genome shotgun (WGS) entry which is preliminary data.</text>
</comment>
<gene>
    <name evidence="1" type="ORF">SSPH_01408</name>
</gene>